<dbReference type="NCBIfam" id="TIGR03696">
    <property type="entry name" value="Rhs_assc_core"/>
    <property type="match status" value="1"/>
</dbReference>
<name>A0ABT8BC43_9NEIS</name>
<dbReference type="Gene3D" id="2.180.10.10">
    <property type="entry name" value="RHS repeat-associated core"/>
    <property type="match status" value="1"/>
</dbReference>
<dbReference type="Proteomes" id="UP001180081">
    <property type="component" value="Unassembled WGS sequence"/>
</dbReference>
<reference evidence="1" key="1">
    <citation type="journal article" date="2014" name="Int. J. Syst. Evol. Microbiol.">
        <title>Complete genome of a new Firmicutes species belonging to the dominant human colonic microbiota ('Ruminococcus bicirculans') reveals two chromosomes and a selective capacity to utilize plant glucans.</title>
        <authorList>
            <consortium name="NISC Comparative Sequencing Program"/>
            <person name="Wegmann U."/>
            <person name="Louis P."/>
            <person name="Goesmann A."/>
            <person name="Henrissat B."/>
            <person name="Duncan S.H."/>
            <person name="Flint H.J."/>
        </authorList>
    </citation>
    <scope>NUCLEOTIDE SEQUENCE</scope>
    <source>
        <strain evidence="1">CECT 7703</strain>
    </source>
</reference>
<comment type="caution">
    <text evidence="1">The sequence shown here is derived from an EMBL/GenBank/DDBJ whole genome shotgun (WGS) entry which is preliminary data.</text>
</comment>
<dbReference type="EMBL" id="JAUFPU010000019">
    <property type="protein sequence ID" value="MDN3579131.1"/>
    <property type="molecule type" value="Genomic_DNA"/>
</dbReference>
<keyword evidence="2" id="KW-1185">Reference proteome</keyword>
<sequence length="368" mass="38695">GDGKVIDRGFTGHEMLDELDLVHMNGRIYDPLVARFLSADPLIQDPEHSQSYNRYTYVWNNPTNMTDPTGFAGCVSSHTDGGREDGGSGCSLTGGLSPEGLKSVQGAAETIAAGGLVFVQDKDGTYTVIGGGANGPAIIATGAKLPSSLERSGTASADTSKGDKGNASRILAGGTANLVRDVLKNSIVGGAGGRRGGGNDLLGSAAALGAGSLLGDVITQGAASAEGTEVLRVYRGTARSSENSAWRYTGFMMSDAAREGFFENDFSLAAALAAGAKRHYELLFRFRSEELMAQAQTLTGTEFPFTPRSMFSVTTNLEVARSFAGFNGAVYYADIQRRFLVKTPVATSTEDEYFIRVAYPMKEVGVND</sequence>
<dbReference type="InterPro" id="IPR022385">
    <property type="entry name" value="Rhs_assc_core"/>
</dbReference>
<dbReference type="RefSeq" id="WP_290334445.1">
    <property type="nucleotide sequence ID" value="NZ_JAUFPU010000019.1"/>
</dbReference>
<evidence type="ECO:0000313" key="2">
    <source>
        <dbReference type="Proteomes" id="UP001180081"/>
    </source>
</evidence>
<reference evidence="1" key="2">
    <citation type="submission" date="2023-06" db="EMBL/GenBank/DDBJ databases">
        <authorList>
            <person name="Lucena T."/>
            <person name="Sun Q."/>
        </authorList>
    </citation>
    <scope>NUCLEOTIDE SEQUENCE</scope>
    <source>
        <strain evidence="1">CECT 7703</strain>
    </source>
</reference>
<feature type="non-terminal residue" evidence="1">
    <location>
        <position position="1"/>
    </location>
</feature>
<proteinExistence type="predicted"/>
<accession>A0ABT8BC43</accession>
<evidence type="ECO:0000313" key="1">
    <source>
        <dbReference type="EMBL" id="MDN3579131.1"/>
    </source>
</evidence>
<protein>
    <submittedName>
        <fullName evidence="1">RHS repeat-associated core domain-containing protein</fullName>
    </submittedName>
</protein>
<organism evidence="1 2">
    <name type="scientific">Chitinimonas viridis</name>
    <dbReference type="NCBI Taxonomy" id="664880"/>
    <lineage>
        <taxon>Bacteria</taxon>
        <taxon>Pseudomonadati</taxon>
        <taxon>Pseudomonadota</taxon>
        <taxon>Betaproteobacteria</taxon>
        <taxon>Neisseriales</taxon>
        <taxon>Chitinibacteraceae</taxon>
        <taxon>Chitinimonas</taxon>
    </lineage>
</organism>
<gene>
    <name evidence="1" type="ORF">QWZ03_20385</name>
</gene>